<dbReference type="PANTHER" id="PTHR24413">
    <property type="entry name" value="SPECKLE-TYPE POZ PROTEIN"/>
    <property type="match status" value="1"/>
</dbReference>
<evidence type="ECO:0000259" key="1">
    <source>
        <dbReference type="PROSITE" id="PS50097"/>
    </source>
</evidence>
<dbReference type="Proteomes" id="UP000499080">
    <property type="component" value="Unassembled WGS sequence"/>
</dbReference>
<dbReference type="SMART" id="SM00225">
    <property type="entry name" value="BTB"/>
    <property type="match status" value="1"/>
</dbReference>
<dbReference type="CDD" id="cd18186">
    <property type="entry name" value="BTB_POZ_ZBTB_KLHL-like"/>
    <property type="match status" value="1"/>
</dbReference>
<dbReference type="PROSITE" id="PS50097">
    <property type="entry name" value="BTB"/>
    <property type="match status" value="1"/>
</dbReference>
<comment type="caution">
    <text evidence="2">The sequence shown here is derived from an EMBL/GenBank/DDBJ whole genome shotgun (WGS) entry which is preliminary data.</text>
</comment>
<evidence type="ECO:0000313" key="2">
    <source>
        <dbReference type="EMBL" id="GBM80965.1"/>
    </source>
</evidence>
<evidence type="ECO:0000313" key="3">
    <source>
        <dbReference type="Proteomes" id="UP000499080"/>
    </source>
</evidence>
<accession>A0A4Y2ITJ7</accession>
<dbReference type="Pfam" id="PF00651">
    <property type="entry name" value="BTB"/>
    <property type="match status" value="1"/>
</dbReference>
<dbReference type="InterPro" id="IPR011333">
    <property type="entry name" value="SKP1/BTB/POZ_sf"/>
</dbReference>
<gene>
    <name evidence="2" type="primary">Tdpoz1_37</name>
    <name evidence="2" type="ORF">AVEN_11486_1</name>
</gene>
<dbReference type="Gene3D" id="3.30.710.10">
    <property type="entry name" value="Potassium Channel Kv1.1, Chain A"/>
    <property type="match status" value="1"/>
</dbReference>
<proteinExistence type="predicted"/>
<dbReference type="OrthoDB" id="6336259at2759"/>
<keyword evidence="3" id="KW-1185">Reference proteome</keyword>
<reference evidence="2 3" key="1">
    <citation type="journal article" date="2019" name="Sci. Rep.">
        <title>Orb-weaving spider Araneus ventricosus genome elucidates the spidroin gene catalogue.</title>
        <authorList>
            <person name="Kono N."/>
            <person name="Nakamura H."/>
            <person name="Ohtoshi R."/>
            <person name="Moran D.A.P."/>
            <person name="Shinohara A."/>
            <person name="Yoshida Y."/>
            <person name="Fujiwara M."/>
            <person name="Mori M."/>
            <person name="Tomita M."/>
            <person name="Arakawa K."/>
        </authorList>
    </citation>
    <scope>NUCLEOTIDE SEQUENCE [LARGE SCALE GENOMIC DNA]</scope>
</reference>
<organism evidence="2 3">
    <name type="scientific">Araneus ventricosus</name>
    <name type="common">Orbweaver spider</name>
    <name type="synonym">Epeira ventricosa</name>
    <dbReference type="NCBI Taxonomy" id="182803"/>
    <lineage>
        <taxon>Eukaryota</taxon>
        <taxon>Metazoa</taxon>
        <taxon>Ecdysozoa</taxon>
        <taxon>Arthropoda</taxon>
        <taxon>Chelicerata</taxon>
        <taxon>Arachnida</taxon>
        <taxon>Araneae</taxon>
        <taxon>Araneomorphae</taxon>
        <taxon>Entelegynae</taxon>
        <taxon>Araneoidea</taxon>
        <taxon>Araneidae</taxon>
        <taxon>Araneus</taxon>
    </lineage>
</organism>
<dbReference type="InterPro" id="IPR000210">
    <property type="entry name" value="BTB/POZ_dom"/>
</dbReference>
<dbReference type="EMBL" id="BGPR01002914">
    <property type="protein sequence ID" value="GBM80965.1"/>
    <property type="molecule type" value="Genomic_DNA"/>
</dbReference>
<dbReference type="AlphaFoldDB" id="A0A4Y2ITJ7"/>
<dbReference type="Gene3D" id="1.25.40.420">
    <property type="match status" value="1"/>
</dbReference>
<name>A0A4Y2ITJ7_ARAVE</name>
<feature type="domain" description="BTB" evidence="1">
    <location>
        <begin position="303"/>
        <end position="370"/>
    </location>
</feature>
<sequence length="467" mass="53576">MSISTWNLKLYPKSTWFRDCLVCRLRKFAGPAKLELDYELSFLASDGSVLLSEIVLTKAFEVPVDTNSGLRAKRDDVFVHKKHLFIPDDTLTIRCRMWKSKGSISESVRCSVETGINTECISFVGTIENFSSLMTNSKSMVCIKSSEKEFPLSSMNLCMNVYGNLDIEIKPADYVPSAMYKIQVFITDAYRNKVKSSHGEIFDRQPFCVPLTFSWQRLIENKELYLPNDVLTLQCEVIFPKGRKISEELEKVGDMAYDYDCKDIQAAITYATNTNSSSEEQHTKSLPTLTDDLISLFNEDILYDIKLKTATETFPAHTVVLSARSPVFKSMFLTDMREKTNKCVDIEDLDADTVRQMLLFMYKDTLDNLDYESAKSLYFAADKYNIVSLKQKCSNFLKQNLLYSNCCDILLLADKHQDLELKKTAQDCIAKNDEAVFSSDEWKNLEENHPRLTIDILRTLYMKNKKT</sequence>
<protein>
    <submittedName>
        <fullName evidence="2">TD and POZ domain-containing protein 1</fullName>
    </submittedName>
</protein>
<dbReference type="SUPFAM" id="SSF54695">
    <property type="entry name" value="POZ domain"/>
    <property type="match status" value="1"/>
</dbReference>